<reference evidence="1" key="1">
    <citation type="journal article" date="2023" name="DNA Res.">
        <title>Chromosome-level genome assembly of Phrynocephalus forsythii using third-generation DNA sequencing and Hi-C analysis.</title>
        <authorList>
            <person name="Qi Y."/>
            <person name="Zhao W."/>
            <person name="Zhao Y."/>
            <person name="Niu C."/>
            <person name="Cao S."/>
            <person name="Zhang Y."/>
        </authorList>
    </citation>
    <scope>NUCLEOTIDE SEQUENCE</scope>
    <source>
        <tissue evidence="1">Muscle</tissue>
    </source>
</reference>
<organism evidence="1 2">
    <name type="scientific">Phrynocephalus forsythii</name>
    <dbReference type="NCBI Taxonomy" id="171643"/>
    <lineage>
        <taxon>Eukaryota</taxon>
        <taxon>Metazoa</taxon>
        <taxon>Chordata</taxon>
        <taxon>Craniata</taxon>
        <taxon>Vertebrata</taxon>
        <taxon>Euteleostomi</taxon>
        <taxon>Lepidosauria</taxon>
        <taxon>Squamata</taxon>
        <taxon>Bifurcata</taxon>
        <taxon>Unidentata</taxon>
        <taxon>Episquamata</taxon>
        <taxon>Toxicofera</taxon>
        <taxon>Iguania</taxon>
        <taxon>Acrodonta</taxon>
        <taxon>Agamidae</taxon>
        <taxon>Agaminae</taxon>
        <taxon>Phrynocephalus</taxon>
    </lineage>
</organism>
<proteinExistence type="predicted"/>
<dbReference type="InterPro" id="IPR036871">
    <property type="entry name" value="PX_dom_sf"/>
</dbReference>
<dbReference type="AlphaFoldDB" id="A0A9Q0XUZ8"/>
<comment type="caution">
    <text evidence="1">The sequence shown here is derived from an EMBL/GenBank/DDBJ whole genome shotgun (WGS) entry which is preliminary data.</text>
</comment>
<sequence length="224" mass="24439">MTRSFASWSADGVTPLLTFLPPPPTPNAFISAQEQASGLPPWGTLSCFAGAVISSMPFPHSSHPESHCQDLPGQDQRCPHHSLVAMADVVCSPSTSSLGICPLATLCLPPLQGEGHDSPSRPPAPPSDGLEDSMVISSICVAARKPSTQKSYASKWRRFLHYTRFHSNLMKTHRFRWSSFPPPPKKSGLSMSSLRVFLSEVIAHQTLDSPVAAFFRHPRLKLFL</sequence>
<dbReference type="GO" id="GO:0035091">
    <property type="term" value="F:phosphatidylinositol binding"/>
    <property type="evidence" value="ECO:0007669"/>
    <property type="project" value="InterPro"/>
</dbReference>
<keyword evidence="2" id="KW-1185">Reference proteome</keyword>
<dbReference type="EMBL" id="JAPFRF010000006">
    <property type="protein sequence ID" value="KAJ7329485.1"/>
    <property type="molecule type" value="Genomic_DNA"/>
</dbReference>
<name>A0A9Q0XUZ8_9SAUR</name>
<gene>
    <name evidence="1" type="ORF">JRQ81_015659</name>
</gene>
<protein>
    <submittedName>
        <fullName evidence="1">Uncharacterized protein</fullName>
    </submittedName>
</protein>
<dbReference type="SUPFAM" id="SSF64268">
    <property type="entry name" value="PX domain"/>
    <property type="match status" value="1"/>
</dbReference>
<accession>A0A9Q0XUZ8</accession>
<dbReference type="Proteomes" id="UP001142489">
    <property type="component" value="Unassembled WGS sequence"/>
</dbReference>
<evidence type="ECO:0000313" key="2">
    <source>
        <dbReference type="Proteomes" id="UP001142489"/>
    </source>
</evidence>
<evidence type="ECO:0000313" key="1">
    <source>
        <dbReference type="EMBL" id="KAJ7329485.1"/>
    </source>
</evidence>